<dbReference type="GO" id="GO:0034271">
    <property type="term" value="C:phosphatidylinositol 3-kinase complex, class III, type I"/>
    <property type="evidence" value="ECO:0007669"/>
    <property type="project" value="TreeGrafter"/>
</dbReference>
<gene>
    <name evidence="4" type="ORF">DIATSA_LOCUS10468</name>
</gene>
<dbReference type="Proteomes" id="UP001153714">
    <property type="component" value="Chromosome 5"/>
</dbReference>
<feature type="domain" description="Protein kinase" evidence="3">
    <location>
        <begin position="26"/>
        <end position="171"/>
    </location>
</feature>
<dbReference type="OrthoDB" id="242910at2759"/>
<accession>A0A9N9RBE8</accession>
<feature type="transmembrane region" description="Helical" evidence="2">
    <location>
        <begin position="149"/>
        <end position="169"/>
    </location>
</feature>
<protein>
    <recommendedName>
        <fullName evidence="3">Protein kinase domain-containing protein</fullName>
    </recommendedName>
</protein>
<dbReference type="EMBL" id="OU893336">
    <property type="protein sequence ID" value="CAG9792989.1"/>
    <property type="molecule type" value="Genomic_DNA"/>
</dbReference>
<reference evidence="4" key="2">
    <citation type="submission" date="2022-10" db="EMBL/GenBank/DDBJ databases">
        <authorList>
            <consortium name="ENA_rothamsted_submissions"/>
            <consortium name="culmorum"/>
            <person name="King R."/>
        </authorList>
    </citation>
    <scope>NUCLEOTIDE SEQUENCE</scope>
</reference>
<evidence type="ECO:0000256" key="2">
    <source>
        <dbReference type="SAM" id="Phobius"/>
    </source>
</evidence>
<dbReference type="Gene3D" id="1.10.510.10">
    <property type="entry name" value="Transferase(Phosphotransferase) domain 1"/>
    <property type="match status" value="1"/>
</dbReference>
<keyword evidence="2" id="KW-0812">Transmembrane</keyword>
<dbReference type="GO" id="GO:0004674">
    <property type="term" value="F:protein serine/threonine kinase activity"/>
    <property type="evidence" value="ECO:0007669"/>
    <property type="project" value="InterPro"/>
</dbReference>
<reference evidence="4" key="1">
    <citation type="submission" date="2021-12" db="EMBL/GenBank/DDBJ databases">
        <authorList>
            <person name="King R."/>
        </authorList>
    </citation>
    <scope>NUCLEOTIDE SEQUENCE</scope>
</reference>
<dbReference type="SUPFAM" id="SSF56112">
    <property type="entry name" value="Protein kinase-like (PK-like)"/>
    <property type="match status" value="1"/>
</dbReference>
<keyword evidence="1" id="KW-0853">WD repeat</keyword>
<sequence length="171" mass="19760">MGNQLVGVAPSQIYPVEHYLSDHADLSFDQSLGSTRFLKVARARSQEGLVVVKVFAVHDPSLPLAEHRERILKIKEQLASAFNCLPFQRVILTDKAGLLMREYCKCSVYDRMSTRPFLTVLEKKWITFQVLYALHRMHKLGICHGDIKVHHTILCCLMIFTLYYLCIFYNK</sequence>
<dbReference type="GO" id="GO:0045324">
    <property type="term" value="P:late endosome to vacuole transport"/>
    <property type="evidence" value="ECO:0007669"/>
    <property type="project" value="InterPro"/>
</dbReference>
<dbReference type="GO" id="GO:0071561">
    <property type="term" value="C:nucleus-vacuole junction"/>
    <property type="evidence" value="ECO:0007669"/>
    <property type="project" value="TreeGrafter"/>
</dbReference>
<dbReference type="GO" id="GO:0006623">
    <property type="term" value="P:protein targeting to vacuole"/>
    <property type="evidence" value="ECO:0007669"/>
    <property type="project" value="TreeGrafter"/>
</dbReference>
<organism evidence="4 5">
    <name type="scientific">Diatraea saccharalis</name>
    <name type="common">sugarcane borer</name>
    <dbReference type="NCBI Taxonomy" id="40085"/>
    <lineage>
        <taxon>Eukaryota</taxon>
        <taxon>Metazoa</taxon>
        <taxon>Ecdysozoa</taxon>
        <taxon>Arthropoda</taxon>
        <taxon>Hexapoda</taxon>
        <taxon>Insecta</taxon>
        <taxon>Pterygota</taxon>
        <taxon>Neoptera</taxon>
        <taxon>Endopterygota</taxon>
        <taxon>Lepidoptera</taxon>
        <taxon>Glossata</taxon>
        <taxon>Ditrysia</taxon>
        <taxon>Pyraloidea</taxon>
        <taxon>Crambidae</taxon>
        <taxon>Crambinae</taxon>
        <taxon>Diatraea</taxon>
    </lineage>
</organism>
<dbReference type="InterPro" id="IPR000719">
    <property type="entry name" value="Prot_kinase_dom"/>
</dbReference>
<dbReference type="PROSITE" id="PS50011">
    <property type="entry name" value="PROTEIN_KINASE_DOM"/>
    <property type="match status" value="1"/>
</dbReference>
<dbReference type="InterPro" id="IPR011009">
    <property type="entry name" value="Kinase-like_dom_sf"/>
</dbReference>
<dbReference type="AlphaFoldDB" id="A0A9N9RBE8"/>
<dbReference type="PANTHER" id="PTHR17583:SF0">
    <property type="entry name" value="PHOSPHOINOSITIDE 3-KINASE REGULATORY SUBUNIT 4"/>
    <property type="match status" value="1"/>
</dbReference>
<evidence type="ECO:0000313" key="4">
    <source>
        <dbReference type="EMBL" id="CAG9792989.1"/>
    </source>
</evidence>
<proteinExistence type="predicted"/>
<dbReference type="InterPro" id="IPR045162">
    <property type="entry name" value="Vps15-like"/>
</dbReference>
<dbReference type="GO" id="GO:0016236">
    <property type="term" value="P:macroautophagy"/>
    <property type="evidence" value="ECO:0007669"/>
    <property type="project" value="InterPro"/>
</dbReference>
<evidence type="ECO:0000256" key="1">
    <source>
        <dbReference type="ARBA" id="ARBA00022574"/>
    </source>
</evidence>
<keyword evidence="2" id="KW-1133">Transmembrane helix</keyword>
<dbReference type="PANTHER" id="PTHR17583">
    <property type="entry name" value="PHOSPHOINOSITIDE 3-KINASE REGULATORY SUBUNIT 4"/>
    <property type="match status" value="1"/>
</dbReference>
<name>A0A9N9RBE8_9NEOP</name>
<dbReference type="GO" id="GO:0034272">
    <property type="term" value="C:phosphatidylinositol 3-kinase complex, class III, type II"/>
    <property type="evidence" value="ECO:0007669"/>
    <property type="project" value="TreeGrafter"/>
</dbReference>
<keyword evidence="2" id="KW-0472">Membrane</keyword>
<dbReference type="GO" id="GO:0005524">
    <property type="term" value="F:ATP binding"/>
    <property type="evidence" value="ECO:0007669"/>
    <property type="project" value="InterPro"/>
</dbReference>
<evidence type="ECO:0000313" key="5">
    <source>
        <dbReference type="Proteomes" id="UP001153714"/>
    </source>
</evidence>
<dbReference type="GO" id="GO:0005770">
    <property type="term" value="C:late endosome"/>
    <property type="evidence" value="ECO:0007669"/>
    <property type="project" value="TreeGrafter"/>
</dbReference>
<evidence type="ECO:0000259" key="3">
    <source>
        <dbReference type="PROSITE" id="PS50011"/>
    </source>
</evidence>
<keyword evidence="5" id="KW-1185">Reference proteome</keyword>